<reference evidence="3 4" key="1">
    <citation type="submission" date="2019-03" db="EMBL/GenBank/DDBJ databases">
        <title>Genomic Encyclopedia of Archaeal and Bacterial Type Strains, Phase II (KMG-II): from individual species to whole genera.</title>
        <authorList>
            <person name="Goeker M."/>
        </authorList>
    </citation>
    <scope>NUCLEOTIDE SEQUENCE [LARGE SCALE GENOMIC DNA]</scope>
    <source>
        <strain evidence="3 4">DSM 28213</strain>
    </source>
</reference>
<keyword evidence="2" id="KW-0472">Membrane</keyword>
<keyword evidence="2" id="KW-0564">Palmitate</keyword>
<dbReference type="Gene3D" id="2.20.200.10">
    <property type="entry name" value="Outer membrane efflux proteins (OEP)"/>
    <property type="match status" value="1"/>
</dbReference>
<dbReference type="RefSeq" id="WP_133713087.1">
    <property type="nucleotide sequence ID" value="NZ_SOAG01000021.1"/>
</dbReference>
<accession>A0A4R7EWX0</accession>
<keyword evidence="4" id="KW-1185">Reference proteome</keyword>
<dbReference type="OrthoDB" id="9770517at2"/>
<dbReference type="GO" id="GO:0015562">
    <property type="term" value="F:efflux transmembrane transporter activity"/>
    <property type="evidence" value="ECO:0007669"/>
    <property type="project" value="InterPro"/>
</dbReference>
<gene>
    <name evidence="3" type="ORF">C8P70_12120</name>
</gene>
<organism evidence="3 4">
    <name type="scientific">Myroides indicus</name>
    <dbReference type="NCBI Taxonomy" id="1323422"/>
    <lineage>
        <taxon>Bacteria</taxon>
        <taxon>Pseudomonadati</taxon>
        <taxon>Bacteroidota</taxon>
        <taxon>Flavobacteriia</taxon>
        <taxon>Flavobacteriales</taxon>
        <taxon>Flavobacteriaceae</taxon>
        <taxon>Myroides</taxon>
    </lineage>
</organism>
<dbReference type="Proteomes" id="UP000295215">
    <property type="component" value="Unassembled WGS sequence"/>
</dbReference>
<protein>
    <submittedName>
        <fullName evidence="3">NodT family efflux transporter outer membrane factor (OMF) lipoprotein</fullName>
    </submittedName>
</protein>
<evidence type="ECO:0000256" key="1">
    <source>
        <dbReference type="ARBA" id="ARBA00007613"/>
    </source>
</evidence>
<dbReference type="NCBIfam" id="TIGR01845">
    <property type="entry name" value="outer_NodT"/>
    <property type="match status" value="1"/>
</dbReference>
<dbReference type="InterPro" id="IPR010131">
    <property type="entry name" value="MdtP/NodT-like"/>
</dbReference>
<dbReference type="Pfam" id="PF02321">
    <property type="entry name" value="OEP"/>
    <property type="match status" value="2"/>
</dbReference>
<dbReference type="Gene3D" id="1.20.1600.10">
    <property type="entry name" value="Outer membrane efflux proteins (OEP)"/>
    <property type="match status" value="1"/>
</dbReference>
<proteinExistence type="inferred from homology"/>
<dbReference type="AlphaFoldDB" id="A0A4R7EWX0"/>
<evidence type="ECO:0000313" key="4">
    <source>
        <dbReference type="Proteomes" id="UP000295215"/>
    </source>
</evidence>
<dbReference type="PANTHER" id="PTHR30203">
    <property type="entry name" value="OUTER MEMBRANE CATION EFFLUX PROTEIN"/>
    <property type="match status" value="1"/>
</dbReference>
<dbReference type="InterPro" id="IPR003423">
    <property type="entry name" value="OMP_efflux"/>
</dbReference>
<comment type="subcellular location">
    <subcellularLocation>
        <location evidence="2">Cell membrane</location>
        <topology evidence="2">Lipid-anchor</topology>
    </subcellularLocation>
</comment>
<sequence>MKRRTIIYRILPIAVLGLIMQSCFVAKKYDRPEVIDEQYYRSDRLSQDTLSMANISWRELFSDPVLIRHIEQGLENNLDIRIAMENINASQAYMKQGKWGYAPTLNLGANYTHSIQSKNSPQGLLSGDNRVKTDLYEVNGNFSWELDVWGKIRSNKRAFVAGYLQSVAAHQAVKTQLITSIATTYYQLLALDQQKEITEKTIANRKNSLETIEALKESGQVNEIAVKQTQAQLYNAQALLVDLNNNIKLTENAFSILLGNNPQSIERGSLAQQTINSELTVGVPAQLLSNRPDVRAAEYGLINAFELTNAARSSFYPSLRLTANGGFQSVDFDKLFDTNSLFANLIGGLTQPLLNGRQVRTQHDVAKAKQEQAYLNYRKAVLTASKEVSDALYTFQSSVDKLSLKKQEYQAYNLATEYSEELLVQGMANYLDVLTARESALSAELSYINTELAQLNALVQLYRALGGGVQ</sequence>
<dbReference type="PROSITE" id="PS51257">
    <property type="entry name" value="PROKAR_LIPOPROTEIN"/>
    <property type="match status" value="1"/>
</dbReference>
<keyword evidence="2 3" id="KW-0449">Lipoprotein</keyword>
<name>A0A4R7EWX0_9FLAO</name>
<dbReference type="GO" id="GO:0005886">
    <property type="term" value="C:plasma membrane"/>
    <property type="evidence" value="ECO:0007669"/>
    <property type="project" value="UniProtKB-SubCell"/>
</dbReference>
<dbReference type="SUPFAM" id="SSF56954">
    <property type="entry name" value="Outer membrane efflux proteins (OEP)"/>
    <property type="match status" value="1"/>
</dbReference>
<dbReference type="PANTHER" id="PTHR30203:SF33">
    <property type="entry name" value="BLR4455 PROTEIN"/>
    <property type="match status" value="1"/>
</dbReference>
<comment type="similarity">
    <text evidence="1 2">Belongs to the outer membrane factor (OMF) (TC 1.B.17) family.</text>
</comment>
<keyword evidence="2" id="KW-1134">Transmembrane beta strand</keyword>
<keyword evidence="2" id="KW-0812">Transmembrane</keyword>
<evidence type="ECO:0000256" key="2">
    <source>
        <dbReference type="RuleBase" id="RU362097"/>
    </source>
</evidence>
<dbReference type="EMBL" id="SOAG01000021">
    <property type="protein sequence ID" value="TDS55900.1"/>
    <property type="molecule type" value="Genomic_DNA"/>
</dbReference>
<comment type="caution">
    <text evidence="3">The sequence shown here is derived from an EMBL/GenBank/DDBJ whole genome shotgun (WGS) entry which is preliminary data.</text>
</comment>
<evidence type="ECO:0000313" key="3">
    <source>
        <dbReference type="EMBL" id="TDS55900.1"/>
    </source>
</evidence>